<name>A0A3D6BUF8_9FLAO</name>
<accession>A0A3D6BUF8</accession>
<protein>
    <submittedName>
        <fullName evidence="1">Uncharacterized protein</fullName>
    </submittedName>
</protein>
<dbReference type="AlphaFoldDB" id="A0A3D6BUF8"/>
<dbReference type="Proteomes" id="UP000263268">
    <property type="component" value="Unassembled WGS sequence"/>
</dbReference>
<evidence type="ECO:0000313" key="1">
    <source>
        <dbReference type="EMBL" id="HCY82896.1"/>
    </source>
</evidence>
<evidence type="ECO:0000313" key="2">
    <source>
        <dbReference type="Proteomes" id="UP000263268"/>
    </source>
</evidence>
<organism evidence="1 2">
    <name type="scientific">Xanthomarina gelatinilytica</name>
    <dbReference type="NCBI Taxonomy" id="1137281"/>
    <lineage>
        <taxon>Bacteria</taxon>
        <taxon>Pseudomonadati</taxon>
        <taxon>Bacteroidota</taxon>
        <taxon>Flavobacteriia</taxon>
        <taxon>Flavobacteriales</taxon>
        <taxon>Flavobacteriaceae</taxon>
        <taxon>Xanthomarina</taxon>
    </lineage>
</organism>
<gene>
    <name evidence="1" type="ORF">DHV22_15520</name>
</gene>
<reference evidence="1 2" key="1">
    <citation type="journal article" date="2018" name="Nat. Biotechnol.">
        <title>A standardized bacterial taxonomy based on genome phylogeny substantially revises the tree of life.</title>
        <authorList>
            <person name="Parks D.H."/>
            <person name="Chuvochina M."/>
            <person name="Waite D.W."/>
            <person name="Rinke C."/>
            <person name="Skarshewski A."/>
            <person name="Chaumeil P.A."/>
            <person name="Hugenholtz P."/>
        </authorList>
    </citation>
    <scope>NUCLEOTIDE SEQUENCE [LARGE SCALE GENOMIC DNA]</scope>
    <source>
        <strain evidence="1">UBA10227</strain>
    </source>
</reference>
<comment type="caution">
    <text evidence="1">The sequence shown here is derived from an EMBL/GenBank/DDBJ whole genome shotgun (WGS) entry which is preliminary data.</text>
</comment>
<sequence length="67" mass="7378">MPLKKGKSQKTISGNIKELMKKPSKARAKGIGTLAKKQGITRKEAQRRQAVAIALRAAGKPLRKRKK</sequence>
<proteinExistence type="predicted"/>
<dbReference type="EMBL" id="DPRK01000249">
    <property type="protein sequence ID" value="HCY82896.1"/>
    <property type="molecule type" value="Genomic_DNA"/>
</dbReference>